<gene>
    <name evidence="9" type="ORF">HFQ381_LOCUS4730</name>
    <name evidence="10" type="ORF">UJA718_LOCUS16191</name>
</gene>
<feature type="disulfide bond" evidence="6">
    <location>
        <begin position="313"/>
        <end position="322"/>
    </location>
</feature>
<dbReference type="InterPro" id="IPR000742">
    <property type="entry name" value="EGF"/>
</dbReference>
<dbReference type="EMBL" id="CAJOBP010002482">
    <property type="protein sequence ID" value="CAF4357155.1"/>
    <property type="molecule type" value="Genomic_DNA"/>
</dbReference>
<feature type="signal peptide" evidence="7">
    <location>
        <begin position="1"/>
        <end position="23"/>
    </location>
</feature>
<feature type="domain" description="EGF-like" evidence="8">
    <location>
        <begin position="118"/>
        <end position="156"/>
    </location>
</feature>
<reference evidence="9" key="1">
    <citation type="submission" date="2021-02" db="EMBL/GenBank/DDBJ databases">
        <authorList>
            <person name="Nowell W R."/>
        </authorList>
    </citation>
    <scope>NUCLEOTIDE SEQUENCE</scope>
</reference>
<feature type="domain" description="EGF-like" evidence="8">
    <location>
        <begin position="948"/>
        <end position="984"/>
    </location>
</feature>
<dbReference type="PROSITE" id="PS00022">
    <property type="entry name" value="EGF_1"/>
    <property type="match status" value="18"/>
</dbReference>
<dbReference type="AlphaFoldDB" id="A0A819YKC1"/>
<feature type="domain" description="EGF-like" evidence="8">
    <location>
        <begin position="703"/>
        <end position="739"/>
    </location>
</feature>
<dbReference type="Proteomes" id="UP000663873">
    <property type="component" value="Unassembled WGS sequence"/>
</dbReference>
<feature type="domain" description="EGF-like" evidence="8">
    <location>
        <begin position="783"/>
        <end position="821"/>
    </location>
</feature>
<organism evidence="9 11">
    <name type="scientific">Rotaria socialis</name>
    <dbReference type="NCBI Taxonomy" id="392032"/>
    <lineage>
        <taxon>Eukaryota</taxon>
        <taxon>Metazoa</taxon>
        <taxon>Spiralia</taxon>
        <taxon>Gnathifera</taxon>
        <taxon>Rotifera</taxon>
        <taxon>Eurotatoria</taxon>
        <taxon>Bdelloidea</taxon>
        <taxon>Philodinida</taxon>
        <taxon>Philodinidae</taxon>
        <taxon>Rotaria</taxon>
    </lineage>
</organism>
<dbReference type="Proteomes" id="UP000663851">
    <property type="component" value="Unassembled WGS sequence"/>
</dbReference>
<feature type="disulfide bond" evidence="6">
    <location>
        <begin position="933"/>
        <end position="942"/>
    </location>
</feature>
<dbReference type="Gene3D" id="2.10.25.10">
    <property type="entry name" value="Laminin"/>
    <property type="match status" value="20"/>
</dbReference>
<dbReference type="FunFam" id="2.10.25.10:FF:000122">
    <property type="entry name" value="Protein crumbs homolog 2"/>
    <property type="match status" value="1"/>
</dbReference>
<evidence type="ECO:0000313" key="12">
    <source>
        <dbReference type="Proteomes" id="UP000663873"/>
    </source>
</evidence>
<feature type="disulfide bond" evidence="6">
    <location>
        <begin position="225"/>
        <end position="234"/>
    </location>
</feature>
<evidence type="ECO:0000313" key="9">
    <source>
        <dbReference type="EMBL" id="CAF4157196.1"/>
    </source>
</evidence>
<dbReference type="PANTHER" id="PTHR24049">
    <property type="entry name" value="CRUMBS FAMILY MEMBER"/>
    <property type="match status" value="1"/>
</dbReference>
<feature type="disulfide bond" evidence="6">
    <location>
        <begin position="107"/>
        <end position="116"/>
    </location>
</feature>
<dbReference type="Pfam" id="PF00008">
    <property type="entry name" value="EGF"/>
    <property type="match status" value="5"/>
</dbReference>
<feature type="domain" description="EGF-like" evidence="8">
    <location>
        <begin position="662"/>
        <end position="698"/>
    </location>
</feature>
<dbReference type="InterPro" id="IPR013032">
    <property type="entry name" value="EGF-like_CS"/>
</dbReference>
<keyword evidence="1 6" id="KW-0245">EGF-like domain</keyword>
<evidence type="ECO:0000313" key="11">
    <source>
        <dbReference type="Proteomes" id="UP000663851"/>
    </source>
</evidence>
<feature type="disulfide bond" evidence="6">
    <location>
        <begin position="603"/>
        <end position="612"/>
    </location>
</feature>
<feature type="domain" description="EGF-like" evidence="8">
    <location>
        <begin position="198"/>
        <end position="235"/>
    </location>
</feature>
<feature type="disulfide bond" evidence="6">
    <location>
        <begin position="851"/>
        <end position="860"/>
    </location>
</feature>
<dbReference type="FunFam" id="2.10.25.10:FF:000255">
    <property type="entry name" value="Sushi, nidogen and EGF-like domains 1"/>
    <property type="match status" value="1"/>
</dbReference>
<keyword evidence="5" id="KW-0325">Glycoprotein</keyword>
<dbReference type="SMART" id="SM00179">
    <property type="entry name" value="EGF_CA"/>
    <property type="match status" value="13"/>
</dbReference>
<evidence type="ECO:0000259" key="8">
    <source>
        <dbReference type="PROSITE" id="PS50026"/>
    </source>
</evidence>
<feature type="disulfide bond" evidence="6">
    <location>
        <begin position="729"/>
        <end position="738"/>
    </location>
</feature>
<feature type="domain" description="EGF-like" evidence="8">
    <location>
        <begin position="41"/>
        <end position="80"/>
    </location>
</feature>
<feature type="domain" description="EGF-like" evidence="8">
    <location>
        <begin position="86"/>
        <end position="117"/>
    </location>
</feature>
<feature type="domain" description="EGF-like" evidence="8">
    <location>
        <begin position="575"/>
        <end position="613"/>
    </location>
</feature>
<keyword evidence="4 6" id="KW-1015">Disulfide bond</keyword>
<evidence type="ECO:0000256" key="1">
    <source>
        <dbReference type="ARBA" id="ARBA00022536"/>
    </source>
</evidence>
<feature type="disulfide bond" evidence="6">
    <location>
        <begin position="688"/>
        <end position="697"/>
    </location>
</feature>
<feature type="domain" description="EGF-like" evidence="8">
    <location>
        <begin position="743"/>
        <end position="779"/>
    </location>
</feature>
<feature type="disulfide bond" evidence="6">
    <location>
        <begin position="70"/>
        <end position="79"/>
    </location>
</feature>
<feature type="disulfide bond" evidence="6">
    <location>
        <begin position="186"/>
        <end position="195"/>
    </location>
</feature>
<proteinExistence type="predicted"/>
<feature type="chain" id="PRO_5036416023" description="EGF-like domain-containing protein" evidence="7">
    <location>
        <begin position="24"/>
        <end position="1039"/>
    </location>
</feature>
<dbReference type="InterPro" id="IPR001881">
    <property type="entry name" value="EGF-like_Ca-bd_dom"/>
</dbReference>
<evidence type="ECO:0000256" key="7">
    <source>
        <dbReference type="SAM" id="SignalP"/>
    </source>
</evidence>
<feature type="domain" description="EGF-like" evidence="8">
    <location>
        <begin position="326"/>
        <end position="362"/>
    </location>
</feature>
<feature type="disulfide bond" evidence="6">
    <location>
        <begin position="811"/>
        <end position="820"/>
    </location>
</feature>
<evidence type="ECO:0000256" key="3">
    <source>
        <dbReference type="ARBA" id="ARBA00022737"/>
    </source>
</evidence>
<evidence type="ECO:0000313" key="10">
    <source>
        <dbReference type="EMBL" id="CAF4357155.1"/>
    </source>
</evidence>
<dbReference type="Pfam" id="PF12661">
    <property type="entry name" value="hEGF"/>
    <property type="match status" value="5"/>
</dbReference>
<feature type="domain" description="EGF-like" evidence="8">
    <location>
        <begin position="825"/>
        <end position="861"/>
    </location>
</feature>
<feature type="domain" description="EGF-like" evidence="8">
    <location>
        <begin position="865"/>
        <end position="902"/>
    </location>
</feature>
<feature type="domain" description="EGF-like" evidence="8">
    <location>
        <begin position="240"/>
        <end position="279"/>
    </location>
</feature>
<comment type="caution">
    <text evidence="6">Lacks conserved residue(s) required for the propagation of feature annotation.</text>
</comment>
<dbReference type="PANTHER" id="PTHR24049:SF22">
    <property type="entry name" value="DROSOPHILA CRUMBS HOMOLOG"/>
    <property type="match status" value="1"/>
</dbReference>
<feature type="domain" description="EGF-like" evidence="8">
    <location>
        <begin position="160"/>
        <end position="196"/>
    </location>
</feature>
<feature type="disulfide bond" evidence="6">
    <location>
        <begin position="792"/>
        <end position="809"/>
    </location>
</feature>
<dbReference type="SMART" id="SM00181">
    <property type="entry name" value="EGF"/>
    <property type="match status" value="21"/>
</dbReference>
<feature type="disulfide bond" evidence="6">
    <location>
        <begin position="769"/>
        <end position="778"/>
    </location>
</feature>
<evidence type="ECO:0000256" key="5">
    <source>
        <dbReference type="ARBA" id="ARBA00023180"/>
    </source>
</evidence>
<feature type="disulfide bond" evidence="6">
    <location>
        <begin position="648"/>
        <end position="657"/>
    </location>
</feature>
<feature type="disulfide bond" evidence="6">
    <location>
        <begin position="429"/>
        <end position="438"/>
    </location>
</feature>
<evidence type="ECO:0000256" key="2">
    <source>
        <dbReference type="ARBA" id="ARBA00022729"/>
    </source>
</evidence>
<accession>A0A819YKC1</accession>
<feature type="disulfide bond" evidence="6">
    <location>
        <begin position="90"/>
        <end position="100"/>
    </location>
</feature>
<keyword evidence="2 7" id="KW-0732">Signal</keyword>
<dbReference type="InterPro" id="IPR051022">
    <property type="entry name" value="Notch_Cell-Fate_Det"/>
</dbReference>
<dbReference type="EMBL" id="CAJOBO010000190">
    <property type="protein sequence ID" value="CAF4157196.1"/>
    <property type="molecule type" value="Genomic_DNA"/>
</dbReference>
<dbReference type="PROSITE" id="PS01186">
    <property type="entry name" value="EGF_2"/>
    <property type="match status" value="5"/>
</dbReference>
<feature type="disulfide bond" evidence="6">
    <location>
        <begin position="892"/>
        <end position="901"/>
    </location>
</feature>
<protein>
    <recommendedName>
        <fullName evidence="8">EGF-like domain-containing protein</fullName>
    </recommendedName>
</protein>
<keyword evidence="3" id="KW-0677">Repeat</keyword>
<name>A0A819YKC1_9BILA</name>
<dbReference type="GO" id="GO:0005509">
    <property type="term" value="F:calcium ion binding"/>
    <property type="evidence" value="ECO:0007669"/>
    <property type="project" value="InterPro"/>
</dbReference>
<dbReference type="SUPFAM" id="SSF57196">
    <property type="entry name" value="EGF/Laminin"/>
    <property type="match status" value="19"/>
</dbReference>
<feature type="domain" description="EGF-like" evidence="8">
    <location>
        <begin position="907"/>
        <end position="943"/>
    </location>
</feature>
<sequence length="1039" mass="112147">MVDFRWLAISNIFLILLFKTTDAFQNETDRQIQIDQCLSPDVDICDFIKCENGGNCMKDLTTTDCYKCICVPGFTGNICDTTITILPNECDPGCQNGGTCIDNRCECNASFTGTYCESRDYCSPTNPCQNGGRCTSSSSSFMCDCTGTGYTGSTCGYLITIDPCASNPCQNGGKCSSNGVTTNCSCIDGYYGAYCQISSNPCPETACENGGRCEWVAANTYRCVCPAEFTGVRCETFVLANHPCITMPSIVCKNGGVCTINGPDYLCKCAMGWSGTNCQEKVSNDTCDPSPCGTYGTCFLVNLPQGLIPYCACNDRWTGKYCDVNMDGKCTNEYCFSGGTCRMNGNITYCDCTAMYTGQRCESLIDTSTTTTTATATTTTATETATTAATTTTTTTMSSSTETPEFCSPNPCQNGGTCLSTSNTFLCLCELPWSGAICTTYELITNFTSTTTAVTTTTILTTVTVSNVPTACASQPCKNGGTCVPIGSSYSCFCGTTSIYTGKNCDSTAPMPIDECPLNCTPGRCIFSGNAIKPYACLWNGVMRPADVAVLLTTLTNAYDSLSAVRIDNGCPNPGVRMCQYVTCANEGECQETDTPRCFTCNCRVGFVGETCETKQEIKNTTNLCEFQPCQHGGSCYPINNNDFVCQCSPSTTGRYCEQIVKKNSCDSRPCLNGGTCIIKNNTFECICPSQNTGHQCEINQLTSDVCSTTTCFNGGICHASGNRTYCYCSSGTTGRYCEDTLPLNPCLSSPCYSGGTCIPSNDTFKCLCSTYNTGKFCENFSSSHPCASAPCLNNAHCFGVNHNTDFYCYCGYDRAGRFCEIEMTYKPCQYSPCRNGGSCISMNDTFRCECPPRTTGYYCELSEELDLCSLSPCLNGGTCYKISQDQIECRCPSNTNGYYCEEVSEEFNLCYNQPCMNGGTCIASNGSFRCICPPYKTGHLCQANQTVTNACRSSPCLNSGTCLQLNDSYTCLCTSNFSGSNCERINESQECKLDCRPGVCIPTNNVQNPYACLCNGTLNFNNCSGNYRSYQRAINVIH</sequence>
<evidence type="ECO:0000256" key="4">
    <source>
        <dbReference type="ARBA" id="ARBA00023157"/>
    </source>
</evidence>
<feature type="disulfide bond" evidence="6">
    <location>
        <begin position="269"/>
        <end position="278"/>
    </location>
</feature>
<comment type="caution">
    <text evidence="9">The sequence shown here is derived from an EMBL/GenBank/DDBJ whole genome shotgun (WGS) entry which is preliminary data.</text>
</comment>
<feature type="disulfide bond" evidence="6">
    <location>
        <begin position="974"/>
        <end position="983"/>
    </location>
</feature>
<feature type="disulfide bond" evidence="6">
    <location>
        <begin position="584"/>
        <end position="601"/>
    </location>
</feature>
<feature type="domain" description="EGF-like" evidence="8">
    <location>
        <begin position="468"/>
        <end position="506"/>
    </location>
</feature>
<evidence type="ECO:0000256" key="6">
    <source>
        <dbReference type="PROSITE-ProRule" id="PRU00076"/>
    </source>
</evidence>
<feature type="domain" description="EGF-like" evidence="8">
    <location>
        <begin position="283"/>
        <end position="323"/>
    </location>
</feature>
<dbReference type="CDD" id="cd00054">
    <property type="entry name" value="EGF_CA"/>
    <property type="match status" value="3"/>
</dbReference>
<feature type="domain" description="EGF-like" evidence="8">
    <location>
        <begin position="621"/>
        <end position="658"/>
    </location>
</feature>
<keyword evidence="12" id="KW-1185">Reference proteome</keyword>
<dbReference type="PROSITE" id="PS50026">
    <property type="entry name" value="EGF_3"/>
    <property type="match status" value="20"/>
</dbReference>
<feature type="disulfide bond" evidence="6">
    <location>
        <begin position="352"/>
        <end position="361"/>
    </location>
</feature>
<feature type="domain" description="EGF-like" evidence="8">
    <location>
        <begin position="403"/>
        <end position="439"/>
    </location>
</feature>